<name>A0A1H7WDY1_9BACT</name>
<feature type="domain" description="THUMP" evidence="2">
    <location>
        <begin position="49"/>
        <end position="166"/>
    </location>
</feature>
<dbReference type="OrthoDB" id="8545772at2"/>
<dbReference type="EMBL" id="FOBS01000006">
    <property type="protein sequence ID" value="SEM19776.1"/>
    <property type="molecule type" value="Genomic_DNA"/>
</dbReference>
<dbReference type="GO" id="GO:0003723">
    <property type="term" value="F:RNA binding"/>
    <property type="evidence" value="ECO:0007669"/>
    <property type="project" value="UniProtKB-UniRule"/>
</dbReference>
<keyword evidence="4" id="KW-1185">Reference proteome</keyword>
<dbReference type="RefSeq" id="WP_093882807.1">
    <property type="nucleotide sequence ID" value="NZ_FOBS01000006.1"/>
</dbReference>
<dbReference type="SUPFAM" id="SSF143437">
    <property type="entry name" value="THUMP domain-like"/>
    <property type="match status" value="1"/>
</dbReference>
<dbReference type="PROSITE" id="PS51165">
    <property type="entry name" value="THUMP"/>
    <property type="match status" value="1"/>
</dbReference>
<dbReference type="InterPro" id="IPR004114">
    <property type="entry name" value="THUMP_dom"/>
</dbReference>
<evidence type="ECO:0000256" key="1">
    <source>
        <dbReference type="PROSITE-ProRule" id="PRU00529"/>
    </source>
</evidence>
<sequence length="179" mass="20575">MPEWNAVVNVYEHGWKEAFDKLSGFGLLTKTSFLNVLLLKADDMPMLLQRLQEGLEKDPASWRFLSRLIPVTTTFTFQSPEAFEERAKEAVLKWVPELAGRSFHVRMRRRGFKGKLSSMDEERFLDAFLLDALEKAGTPGHIAFDDPDAIIVIETVGSWAGLSLWNREDLHRHPFIRTD</sequence>
<evidence type="ECO:0000313" key="3">
    <source>
        <dbReference type="EMBL" id="SEM19776.1"/>
    </source>
</evidence>
<proteinExistence type="predicted"/>
<keyword evidence="1" id="KW-0694">RNA-binding</keyword>
<organism evidence="3 4">
    <name type="scientific">Syntrophus gentianae</name>
    <dbReference type="NCBI Taxonomy" id="43775"/>
    <lineage>
        <taxon>Bacteria</taxon>
        <taxon>Pseudomonadati</taxon>
        <taxon>Thermodesulfobacteriota</taxon>
        <taxon>Syntrophia</taxon>
        <taxon>Syntrophales</taxon>
        <taxon>Syntrophaceae</taxon>
        <taxon>Syntrophus</taxon>
    </lineage>
</organism>
<evidence type="ECO:0000313" key="4">
    <source>
        <dbReference type="Proteomes" id="UP000198744"/>
    </source>
</evidence>
<dbReference type="SMART" id="SM00981">
    <property type="entry name" value="THUMP"/>
    <property type="match status" value="1"/>
</dbReference>
<protein>
    <submittedName>
        <fullName evidence="3">THUMP domain-containing protein</fullName>
    </submittedName>
</protein>
<dbReference type="Proteomes" id="UP000198744">
    <property type="component" value="Unassembled WGS sequence"/>
</dbReference>
<dbReference type="STRING" id="43775.SAMN04489760_106103"/>
<accession>A0A1H7WDY1</accession>
<dbReference type="AlphaFoldDB" id="A0A1H7WDY1"/>
<gene>
    <name evidence="3" type="ORF">SAMN04489760_106103</name>
</gene>
<evidence type="ECO:0000259" key="2">
    <source>
        <dbReference type="PROSITE" id="PS51165"/>
    </source>
</evidence>
<reference evidence="3 4" key="1">
    <citation type="submission" date="2016-10" db="EMBL/GenBank/DDBJ databases">
        <authorList>
            <person name="de Groot N.N."/>
        </authorList>
    </citation>
    <scope>NUCLEOTIDE SEQUENCE [LARGE SCALE GENOMIC DNA]</scope>
    <source>
        <strain evidence="3 4">DSM 8423</strain>
    </source>
</reference>